<dbReference type="PRINTS" id="PR01657">
    <property type="entry name" value="MCMFAMILY"/>
</dbReference>
<dbReference type="InterPro" id="IPR025158">
    <property type="entry name" value="Mg_chelat-rel_C"/>
</dbReference>
<dbReference type="InterPro" id="IPR003593">
    <property type="entry name" value="AAA+_ATPase"/>
</dbReference>
<dbReference type="Gene3D" id="3.30.230.10">
    <property type="match status" value="1"/>
</dbReference>
<dbReference type="Proteomes" id="UP000611762">
    <property type="component" value="Unassembled WGS sequence"/>
</dbReference>
<dbReference type="Pfam" id="PF13541">
    <property type="entry name" value="ChlI"/>
    <property type="match status" value="1"/>
</dbReference>
<organism evidence="5 6">
    <name type="scientific">Congzhengia minquanensis</name>
    <dbReference type="NCBI Taxonomy" id="2763657"/>
    <lineage>
        <taxon>Bacteria</taxon>
        <taxon>Bacillati</taxon>
        <taxon>Bacillota</taxon>
        <taxon>Clostridia</taxon>
        <taxon>Eubacteriales</taxon>
        <taxon>Oscillospiraceae</taxon>
        <taxon>Congzhengia</taxon>
    </lineage>
</organism>
<evidence type="ECO:0000259" key="4">
    <source>
        <dbReference type="SMART" id="SM00382"/>
    </source>
</evidence>
<dbReference type="SUPFAM" id="SSF54211">
    <property type="entry name" value="Ribosomal protein S5 domain 2-like"/>
    <property type="match status" value="1"/>
</dbReference>
<accession>A0A926HV67</accession>
<gene>
    <name evidence="5" type="ORF">H8698_10075</name>
</gene>
<evidence type="ECO:0000256" key="1">
    <source>
        <dbReference type="ARBA" id="ARBA00006354"/>
    </source>
</evidence>
<dbReference type="AlphaFoldDB" id="A0A926HV67"/>
<dbReference type="Pfam" id="PF01078">
    <property type="entry name" value="Mg_chelatase"/>
    <property type="match status" value="1"/>
</dbReference>
<proteinExistence type="inferred from homology"/>
<dbReference type="SUPFAM" id="SSF52540">
    <property type="entry name" value="P-loop containing nucleoside triphosphate hydrolases"/>
    <property type="match status" value="1"/>
</dbReference>
<evidence type="ECO:0000256" key="2">
    <source>
        <dbReference type="ARBA" id="ARBA00022741"/>
    </source>
</evidence>
<dbReference type="InterPro" id="IPR001208">
    <property type="entry name" value="MCM_dom"/>
</dbReference>
<dbReference type="EMBL" id="JACRSU010000003">
    <property type="protein sequence ID" value="MBC8541322.1"/>
    <property type="molecule type" value="Genomic_DNA"/>
</dbReference>
<keyword evidence="6" id="KW-1185">Reference proteome</keyword>
<dbReference type="GO" id="GO:0005524">
    <property type="term" value="F:ATP binding"/>
    <property type="evidence" value="ECO:0007669"/>
    <property type="project" value="UniProtKB-KW"/>
</dbReference>
<evidence type="ECO:0000256" key="3">
    <source>
        <dbReference type="ARBA" id="ARBA00022840"/>
    </source>
</evidence>
<sequence length="509" mass="55308">MLSKINSMGLNGIDGYLVGVETDIGNGLPAFDVVGLPDAAVKESRERVRAAMKNCGLTYPTQRITVNLAPANIKKAGPIYDLPICIGLLASSQQLNADLSNYAFVGEIALSGELRPIVGALPMAICAAENGIKNIILPAQNAAEAAVVKDLNVFGAANLLDIIKHFITEEKLKKTEIDIDKIFSRQTDSLLDFADVKGQENVKTALEIAAAGGHNCLLIGSPGSGKTMLAQRLPSILPALSLYEALEVTKIHSIAGLLPQNVPLITTRPFRSPHHTISASGLSGGGSMPRPGEISLAHNGVLFLDELPEFKKDALEVLRQPMEDGVVTISRVNATLTYPSSSMVVAAMNPCKCGYFGDSTRKCTCSEQQIRQYLGKISGPLLDRIDLHIEVPAVKYRDLTDGKPVEPSAEIRKRVEAARKIQENRFQGEKNVHCNAQMTPKMVEEFCPLGTEESKLLKDAFHNLGLSARAHNRILKVSRTVADLKGSENIKREHLAQAIFYRSLDRKYW</sequence>
<dbReference type="Pfam" id="PF13335">
    <property type="entry name" value="Mg_chelatase_C"/>
    <property type="match status" value="1"/>
</dbReference>
<dbReference type="PANTHER" id="PTHR32039">
    <property type="entry name" value="MAGNESIUM-CHELATASE SUBUNIT CHLI"/>
    <property type="match status" value="1"/>
</dbReference>
<dbReference type="InterPro" id="IPR014721">
    <property type="entry name" value="Ribsml_uS5_D2-typ_fold_subgr"/>
</dbReference>
<protein>
    <submittedName>
        <fullName evidence="5">YifB family Mg chelatase-like AAA ATPase</fullName>
    </submittedName>
</protein>
<dbReference type="GO" id="GO:0003677">
    <property type="term" value="F:DNA binding"/>
    <property type="evidence" value="ECO:0007669"/>
    <property type="project" value="InterPro"/>
</dbReference>
<reference evidence="5" key="1">
    <citation type="submission" date="2020-08" db="EMBL/GenBank/DDBJ databases">
        <title>Genome public.</title>
        <authorList>
            <person name="Liu C."/>
            <person name="Sun Q."/>
        </authorList>
    </citation>
    <scope>NUCLEOTIDE SEQUENCE</scope>
    <source>
        <strain evidence="5">H8</strain>
    </source>
</reference>
<dbReference type="InterPro" id="IPR020568">
    <property type="entry name" value="Ribosomal_Su5_D2-typ_SF"/>
</dbReference>
<name>A0A926HV67_9FIRM</name>
<keyword evidence="3" id="KW-0067">ATP-binding</keyword>
<dbReference type="SMART" id="SM00382">
    <property type="entry name" value="AAA"/>
    <property type="match status" value="1"/>
</dbReference>
<keyword evidence="2" id="KW-0547">Nucleotide-binding</keyword>
<feature type="domain" description="AAA+ ATPase" evidence="4">
    <location>
        <begin position="212"/>
        <end position="395"/>
    </location>
</feature>
<comment type="caution">
    <text evidence="5">The sequence shown here is derived from an EMBL/GenBank/DDBJ whole genome shotgun (WGS) entry which is preliminary data.</text>
</comment>
<evidence type="ECO:0000313" key="6">
    <source>
        <dbReference type="Proteomes" id="UP000611762"/>
    </source>
</evidence>
<dbReference type="InterPro" id="IPR045006">
    <property type="entry name" value="CHLI-like"/>
</dbReference>
<dbReference type="Gene3D" id="3.40.50.300">
    <property type="entry name" value="P-loop containing nucleotide triphosphate hydrolases"/>
    <property type="match status" value="1"/>
</dbReference>
<dbReference type="InterPro" id="IPR000523">
    <property type="entry name" value="Mg_chelatse_chII-like_cat_dom"/>
</dbReference>
<dbReference type="InterPro" id="IPR027417">
    <property type="entry name" value="P-loop_NTPase"/>
</dbReference>
<dbReference type="NCBIfam" id="TIGR00368">
    <property type="entry name" value="YifB family Mg chelatase-like AAA ATPase"/>
    <property type="match status" value="1"/>
</dbReference>
<dbReference type="PANTHER" id="PTHR32039:SF7">
    <property type="entry name" value="COMPETENCE PROTEIN COMM"/>
    <property type="match status" value="1"/>
</dbReference>
<dbReference type="RefSeq" id="WP_249313371.1">
    <property type="nucleotide sequence ID" value="NZ_JACRSU010000003.1"/>
</dbReference>
<comment type="similarity">
    <text evidence="1">Belongs to the Mg-chelatase subunits D/I family. ComM subfamily.</text>
</comment>
<dbReference type="InterPro" id="IPR004482">
    <property type="entry name" value="Mg_chelat-rel"/>
</dbReference>
<evidence type="ECO:0000313" key="5">
    <source>
        <dbReference type="EMBL" id="MBC8541322.1"/>
    </source>
</evidence>